<dbReference type="AlphaFoldDB" id="A0A382CS67"/>
<protein>
    <recommendedName>
        <fullName evidence="3">DUF4214 domain-containing protein</fullName>
    </recommendedName>
</protein>
<organism evidence="2">
    <name type="scientific">marine metagenome</name>
    <dbReference type="NCBI Taxonomy" id="408172"/>
    <lineage>
        <taxon>unclassified sequences</taxon>
        <taxon>metagenomes</taxon>
        <taxon>ecological metagenomes</taxon>
    </lineage>
</organism>
<sequence length="261" mass="29620">MKFSVMGKKTKVIICFYIFLAIVLTTSFIYIDSTFVCEDFYTIGECQRPGGPDPDKISLVFEPEADKEWVRPTLQFANPKLNEVEIEAEYNVGKEVLFNVISDVENYPIILPKNILSAVIVEQKPNVILAEETMIEQGIRVKLLAKHTIIPYESHTVEIMSGDAEGTKIIQTFIGNESSTKLSTKIQLQLKGLLSPLYFFPKSNFSHAMNTVNSTFADYSKGFDSEYKKIVDDMYREILLRPADIEALEYWSPLLESGMIT</sequence>
<keyword evidence="1" id="KW-0472">Membrane</keyword>
<feature type="non-terminal residue" evidence="2">
    <location>
        <position position="261"/>
    </location>
</feature>
<dbReference type="InterPro" id="IPR023393">
    <property type="entry name" value="START-like_dom_sf"/>
</dbReference>
<dbReference type="EMBL" id="UINC01035877">
    <property type="protein sequence ID" value="SVB28988.1"/>
    <property type="molecule type" value="Genomic_DNA"/>
</dbReference>
<reference evidence="2" key="1">
    <citation type="submission" date="2018-05" db="EMBL/GenBank/DDBJ databases">
        <authorList>
            <person name="Lanie J.A."/>
            <person name="Ng W.-L."/>
            <person name="Kazmierczak K.M."/>
            <person name="Andrzejewski T.M."/>
            <person name="Davidsen T.M."/>
            <person name="Wayne K.J."/>
            <person name="Tettelin H."/>
            <person name="Glass J.I."/>
            <person name="Rusch D."/>
            <person name="Podicherti R."/>
            <person name="Tsui H.-C.T."/>
            <person name="Winkler M.E."/>
        </authorList>
    </citation>
    <scope>NUCLEOTIDE SEQUENCE</scope>
</reference>
<dbReference type="SUPFAM" id="SSF55961">
    <property type="entry name" value="Bet v1-like"/>
    <property type="match status" value="1"/>
</dbReference>
<accession>A0A382CS67</accession>
<name>A0A382CS67_9ZZZZ</name>
<proteinExistence type="predicted"/>
<keyword evidence="1" id="KW-1133">Transmembrane helix</keyword>
<evidence type="ECO:0000256" key="1">
    <source>
        <dbReference type="SAM" id="Phobius"/>
    </source>
</evidence>
<evidence type="ECO:0000313" key="2">
    <source>
        <dbReference type="EMBL" id="SVB28988.1"/>
    </source>
</evidence>
<evidence type="ECO:0008006" key="3">
    <source>
        <dbReference type="Google" id="ProtNLM"/>
    </source>
</evidence>
<gene>
    <name evidence="2" type="ORF">METZ01_LOCUS181842</name>
</gene>
<feature type="transmembrane region" description="Helical" evidence="1">
    <location>
        <begin position="12"/>
        <end position="31"/>
    </location>
</feature>
<keyword evidence="1" id="KW-0812">Transmembrane</keyword>
<dbReference type="Gene3D" id="3.30.530.20">
    <property type="match status" value="1"/>
</dbReference>